<reference evidence="2 3" key="1">
    <citation type="journal article" date="2018" name="Genome Announc.">
        <title>Draft Genome Sequence of Lactococcus sp. Strain NtB2 (JCM 32569), Isolated from the Gut of the Higher Termite Nasutitermes takasagoensis.</title>
        <authorList>
            <person name="Noda S."/>
            <person name="Aihara C."/>
            <person name="Yuki M."/>
            <person name="Ohkuma M."/>
        </authorList>
    </citation>
    <scope>NUCLEOTIDE SEQUENCE [LARGE SCALE GENOMIC DNA]</scope>
    <source>
        <strain evidence="2 3">NtB2</strain>
    </source>
</reference>
<dbReference type="RefSeq" id="WP_109245305.1">
    <property type="nucleotide sequence ID" value="NZ_BFFO01000002.1"/>
</dbReference>
<dbReference type="SMART" id="SM01323">
    <property type="entry name" value="YajC"/>
    <property type="match status" value="1"/>
</dbReference>
<gene>
    <name evidence="2" type="ORF">NtB2_00431</name>
</gene>
<dbReference type="Proteomes" id="UP000245021">
    <property type="component" value="Unassembled WGS sequence"/>
</dbReference>
<keyword evidence="1" id="KW-0812">Transmembrane</keyword>
<keyword evidence="3" id="KW-1185">Reference proteome</keyword>
<dbReference type="InterPro" id="IPR003849">
    <property type="entry name" value="Preprotein_translocase_YajC"/>
</dbReference>
<proteinExistence type="predicted"/>
<keyword evidence="1" id="KW-0472">Membrane</keyword>
<name>A0A2R5HIW0_9LACT</name>
<evidence type="ECO:0000313" key="3">
    <source>
        <dbReference type="Proteomes" id="UP000245021"/>
    </source>
</evidence>
<protein>
    <recommendedName>
        <fullName evidence="4">Preprotein translocase subunit YajC</fullName>
    </recommendedName>
</protein>
<dbReference type="Pfam" id="PF02699">
    <property type="entry name" value="YajC"/>
    <property type="match status" value="1"/>
</dbReference>
<evidence type="ECO:0000256" key="1">
    <source>
        <dbReference type="SAM" id="Phobius"/>
    </source>
</evidence>
<evidence type="ECO:0008006" key="4">
    <source>
        <dbReference type="Google" id="ProtNLM"/>
    </source>
</evidence>
<feature type="transmembrane region" description="Helical" evidence="1">
    <location>
        <begin position="6"/>
        <end position="27"/>
    </location>
</feature>
<keyword evidence="1" id="KW-1133">Transmembrane helix</keyword>
<sequence>MDGHVILNSSLVFIGFILVGGLIYSLMSSLELRRRRKRLAELHQRLSVGCEVMFSAGLTGVIHELDEEFCQIRLADQVLVKVSRYAITAIL</sequence>
<organism evidence="2 3">
    <name type="scientific">Lactococcus termiticola</name>
    <dbReference type="NCBI Taxonomy" id="2169526"/>
    <lineage>
        <taxon>Bacteria</taxon>
        <taxon>Bacillati</taxon>
        <taxon>Bacillota</taxon>
        <taxon>Bacilli</taxon>
        <taxon>Lactobacillales</taxon>
        <taxon>Streptococcaceae</taxon>
        <taxon>Lactococcus</taxon>
    </lineage>
</organism>
<accession>A0A2R5HIW0</accession>
<dbReference type="AlphaFoldDB" id="A0A2R5HIW0"/>
<evidence type="ECO:0000313" key="2">
    <source>
        <dbReference type="EMBL" id="GBG96320.1"/>
    </source>
</evidence>
<dbReference type="OrthoDB" id="2200043at2"/>
<dbReference type="EMBL" id="BFFO01000002">
    <property type="protein sequence ID" value="GBG96320.1"/>
    <property type="molecule type" value="Genomic_DNA"/>
</dbReference>
<comment type="caution">
    <text evidence="2">The sequence shown here is derived from an EMBL/GenBank/DDBJ whole genome shotgun (WGS) entry which is preliminary data.</text>
</comment>